<proteinExistence type="predicted"/>
<feature type="non-terminal residue" evidence="2">
    <location>
        <position position="1"/>
    </location>
</feature>
<reference evidence="2" key="1">
    <citation type="submission" date="2014-05" db="EMBL/GenBank/DDBJ databases">
        <title>The transcriptome of the halophilic microalga Tetraselmis sp. GSL018 isolated from the Great Salt Lake, Utah.</title>
        <authorList>
            <person name="Jinkerson R.E."/>
            <person name="D'Adamo S."/>
            <person name="Posewitz M.C."/>
        </authorList>
    </citation>
    <scope>NUCLEOTIDE SEQUENCE</scope>
    <source>
        <strain evidence="2">GSL018</strain>
    </source>
</reference>
<dbReference type="InterPro" id="IPR036047">
    <property type="entry name" value="F-box-like_dom_sf"/>
</dbReference>
<sequence length="197" mass="22375">SVKMSLDSLDSWRHIAEYLDPSSALFVSQTCKALRSVCLEENLWKLYCERYCWIAKLVSSFPSQWPSLLSEVFQLSRWCEIYQAVKLLRTDLAGFWFCTTKPPRGEIVFVQPLFGKIRGQVVSPTTLQSSNATSNDKILFDISFSSRTAGQVLSPELTLPEVQMTVEFRRDPETTYGRLDLSGSDSLAVTPRENSQE</sequence>
<evidence type="ECO:0000259" key="1">
    <source>
        <dbReference type="Pfam" id="PF12937"/>
    </source>
</evidence>
<dbReference type="Pfam" id="PF12937">
    <property type="entry name" value="F-box-like"/>
    <property type="match status" value="1"/>
</dbReference>
<accession>A0A061S5P1</accession>
<feature type="domain" description="F-box" evidence="1">
    <location>
        <begin position="14"/>
        <end position="48"/>
    </location>
</feature>
<name>A0A061S5P1_9CHLO</name>
<evidence type="ECO:0000313" key="2">
    <source>
        <dbReference type="EMBL" id="JAC80497.1"/>
    </source>
</evidence>
<gene>
    <name evidence="2" type="ORF">TSPGSL018_10142</name>
</gene>
<dbReference type="EMBL" id="GBEZ01004747">
    <property type="protein sequence ID" value="JAC80497.1"/>
    <property type="molecule type" value="Transcribed_RNA"/>
</dbReference>
<dbReference type="SUPFAM" id="SSF81383">
    <property type="entry name" value="F-box domain"/>
    <property type="match status" value="1"/>
</dbReference>
<dbReference type="AlphaFoldDB" id="A0A061S5P1"/>
<organism evidence="2">
    <name type="scientific">Tetraselmis sp. GSL018</name>
    <dbReference type="NCBI Taxonomy" id="582737"/>
    <lineage>
        <taxon>Eukaryota</taxon>
        <taxon>Viridiplantae</taxon>
        <taxon>Chlorophyta</taxon>
        <taxon>core chlorophytes</taxon>
        <taxon>Chlorodendrophyceae</taxon>
        <taxon>Chlorodendrales</taxon>
        <taxon>Chlorodendraceae</taxon>
        <taxon>Tetraselmis</taxon>
    </lineage>
</organism>
<dbReference type="InterPro" id="IPR001810">
    <property type="entry name" value="F-box_dom"/>
</dbReference>
<protein>
    <recommendedName>
        <fullName evidence="1">F-box domain-containing protein</fullName>
    </recommendedName>
</protein>
<dbReference type="Gene3D" id="1.20.1280.50">
    <property type="match status" value="1"/>
</dbReference>